<name>A0A8R2QUV4_BOMMO</name>
<evidence type="ECO:0000256" key="1">
    <source>
        <dbReference type="PROSITE-ProRule" id="PRU00042"/>
    </source>
</evidence>
<protein>
    <recommendedName>
        <fullName evidence="2">C2H2-type domain-containing protein</fullName>
    </recommendedName>
</protein>
<dbReference type="EnsemblMetazoa" id="XM_038013703.1">
    <property type="protein sequence ID" value="XP_037869631.1"/>
    <property type="gene ID" value="LOC119629085"/>
</dbReference>
<dbReference type="Gene3D" id="3.30.160.60">
    <property type="entry name" value="Classic Zinc Finger"/>
    <property type="match status" value="1"/>
</dbReference>
<dbReference type="Pfam" id="PF12874">
    <property type="entry name" value="zf-met"/>
    <property type="match status" value="1"/>
</dbReference>
<evidence type="ECO:0000259" key="2">
    <source>
        <dbReference type="PROSITE" id="PS50157"/>
    </source>
</evidence>
<sequence>MNMNIKLKDAEIKVEIVRLDSEMEQLRNSASVLYDILTTGNGDTFEGHQCIQCNKTYKSASTLRMHIMFKHPANQSQAYCELCKKYYSSRMSLQKHYQYMHRVTFYIDT</sequence>
<keyword evidence="4" id="KW-1185">Reference proteome</keyword>
<proteinExistence type="predicted"/>
<dbReference type="InterPro" id="IPR013087">
    <property type="entry name" value="Znf_C2H2_type"/>
</dbReference>
<accession>A0A8R2QUV4</accession>
<dbReference type="AlphaFoldDB" id="A0A8R2QUV4"/>
<dbReference type="SMART" id="SM00355">
    <property type="entry name" value="ZnF_C2H2"/>
    <property type="match status" value="2"/>
</dbReference>
<dbReference type="PROSITE" id="PS00028">
    <property type="entry name" value="ZINC_FINGER_C2H2_1"/>
    <property type="match status" value="2"/>
</dbReference>
<dbReference type="Proteomes" id="UP000005204">
    <property type="component" value="Unassembled WGS sequence"/>
</dbReference>
<dbReference type="PROSITE" id="PS50157">
    <property type="entry name" value="ZINC_FINGER_C2H2_2"/>
    <property type="match status" value="1"/>
</dbReference>
<dbReference type="GO" id="GO:0008270">
    <property type="term" value="F:zinc ion binding"/>
    <property type="evidence" value="ECO:0007669"/>
    <property type="project" value="UniProtKB-KW"/>
</dbReference>
<reference evidence="3" key="2">
    <citation type="submission" date="2022-06" db="UniProtKB">
        <authorList>
            <consortium name="EnsemblMetazoa"/>
        </authorList>
    </citation>
    <scope>IDENTIFICATION</scope>
    <source>
        <strain evidence="3">p50T (Dazao)</strain>
    </source>
</reference>
<organism evidence="3 4">
    <name type="scientific">Bombyx mori</name>
    <name type="common">Silk moth</name>
    <dbReference type="NCBI Taxonomy" id="7091"/>
    <lineage>
        <taxon>Eukaryota</taxon>
        <taxon>Metazoa</taxon>
        <taxon>Ecdysozoa</taxon>
        <taxon>Arthropoda</taxon>
        <taxon>Hexapoda</taxon>
        <taxon>Insecta</taxon>
        <taxon>Pterygota</taxon>
        <taxon>Neoptera</taxon>
        <taxon>Endopterygota</taxon>
        <taxon>Lepidoptera</taxon>
        <taxon>Glossata</taxon>
        <taxon>Ditrysia</taxon>
        <taxon>Bombycoidea</taxon>
        <taxon>Bombycidae</taxon>
        <taxon>Bombycinae</taxon>
        <taxon>Bombyx</taxon>
    </lineage>
</organism>
<feature type="domain" description="C2H2-type" evidence="2">
    <location>
        <begin position="48"/>
        <end position="76"/>
    </location>
</feature>
<evidence type="ECO:0000313" key="4">
    <source>
        <dbReference type="Proteomes" id="UP000005204"/>
    </source>
</evidence>
<evidence type="ECO:0000313" key="3">
    <source>
        <dbReference type="EnsemblMetazoa" id="XP_037869631.1"/>
    </source>
</evidence>
<keyword evidence="1" id="KW-0863">Zinc-finger</keyword>
<reference evidence="4" key="1">
    <citation type="journal article" date="2008" name="Insect Biochem. Mol. Biol.">
        <title>The genome of a lepidopteran model insect, the silkworm Bombyx mori.</title>
        <authorList>
            <consortium name="International Silkworm Genome Consortium"/>
        </authorList>
    </citation>
    <scope>NUCLEOTIDE SEQUENCE [LARGE SCALE GENOMIC DNA]</scope>
    <source>
        <strain evidence="4">p50T</strain>
    </source>
</reference>
<dbReference type="InterPro" id="IPR036236">
    <property type="entry name" value="Znf_C2H2_sf"/>
</dbReference>
<keyword evidence="1" id="KW-0479">Metal-binding</keyword>
<dbReference type="SUPFAM" id="SSF57667">
    <property type="entry name" value="beta-beta-alpha zinc fingers"/>
    <property type="match status" value="1"/>
</dbReference>
<keyword evidence="1" id="KW-0862">Zinc</keyword>